<organism evidence="2 3">
    <name type="scientific">Clostridium omnivorum</name>
    <dbReference type="NCBI Taxonomy" id="1604902"/>
    <lineage>
        <taxon>Bacteria</taxon>
        <taxon>Bacillati</taxon>
        <taxon>Bacillota</taxon>
        <taxon>Clostridia</taxon>
        <taxon>Eubacteriales</taxon>
        <taxon>Clostridiaceae</taxon>
        <taxon>Clostridium</taxon>
    </lineage>
</organism>
<evidence type="ECO:0000313" key="3">
    <source>
        <dbReference type="Proteomes" id="UP001208567"/>
    </source>
</evidence>
<dbReference type="PANTHER" id="PTHR45138">
    <property type="entry name" value="REGULATORY COMPONENTS OF SENSORY TRANSDUCTION SYSTEM"/>
    <property type="match status" value="1"/>
</dbReference>
<keyword evidence="3" id="KW-1185">Reference proteome</keyword>
<dbReference type="Pfam" id="PF00990">
    <property type="entry name" value="GGDEF"/>
    <property type="match status" value="1"/>
</dbReference>
<gene>
    <name evidence="2" type="ORF">bsdE14_25480</name>
</gene>
<sequence length="204" mass="24012">MDYNNMNKEKLVEVLMEKDKILRELRLENKKLNSLASFDAMTGVLNRKSGLELLEKEFNISNINNRNIVVCFVDVDKLKHINDAFGHEEGDKLIINVASILKNSIRKTDFVIRMGGDEFLIVFPQTTMKNANKVRYRILKMIEESNQGNIKYNLSLSYGFYEYGNEIENKLTVNDLIRRADIEMYKIKSVKKKDFKDRYRKQNR</sequence>
<comment type="caution">
    <text evidence="2">The sequence shown here is derived from an EMBL/GenBank/DDBJ whole genome shotgun (WGS) entry which is preliminary data.</text>
</comment>
<dbReference type="InterPro" id="IPR029787">
    <property type="entry name" value="Nucleotide_cyclase"/>
</dbReference>
<dbReference type="InterPro" id="IPR050469">
    <property type="entry name" value="Diguanylate_Cyclase"/>
</dbReference>
<dbReference type="PROSITE" id="PS50887">
    <property type="entry name" value="GGDEF"/>
    <property type="match status" value="1"/>
</dbReference>
<dbReference type="SMART" id="SM00267">
    <property type="entry name" value="GGDEF"/>
    <property type="match status" value="1"/>
</dbReference>
<dbReference type="Proteomes" id="UP001208567">
    <property type="component" value="Unassembled WGS sequence"/>
</dbReference>
<dbReference type="InterPro" id="IPR000160">
    <property type="entry name" value="GGDEF_dom"/>
</dbReference>
<dbReference type="EMBL" id="BRXR01000001">
    <property type="protein sequence ID" value="GLC31138.1"/>
    <property type="molecule type" value="Genomic_DNA"/>
</dbReference>
<dbReference type="InterPro" id="IPR043128">
    <property type="entry name" value="Rev_trsase/Diguanyl_cyclase"/>
</dbReference>
<dbReference type="CDD" id="cd01949">
    <property type="entry name" value="GGDEF"/>
    <property type="match status" value="1"/>
</dbReference>
<dbReference type="PANTHER" id="PTHR45138:SF23">
    <property type="entry name" value="SIGNALING PROTEIN"/>
    <property type="match status" value="1"/>
</dbReference>
<dbReference type="Gene3D" id="3.30.70.270">
    <property type="match status" value="1"/>
</dbReference>
<dbReference type="NCBIfam" id="TIGR00254">
    <property type="entry name" value="GGDEF"/>
    <property type="match status" value="1"/>
</dbReference>
<evidence type="ECO:0000313" key="2">
    <source>
        <dbReference type="EMBL" id="GLC31138.1"/>
    </source>
</evidence>
<evidence type="ECO:0000259" key="1">
    <source>
        <dbReference type="PROSITE" id="PS50887"/>
    </source>
</evidence>
<reference evidence="2 3" key="1">
    <citation type="journal article" date="2024" name="Int. J. Syst. Evol. Microbiol.">
        <title>Clostridium omnivorum sp. nov., isolated from anoxic soil under the treatment of reductive soil disinfestation.</title>
        <authorList>
            <person name="Ueki A."/>
            <person name="Tonouchi A."/>
            <person name="Kaku N."/>
            <person name="Honma S."/>
            <person name="Ueki K."/>
        </authorList>
    </citation>
    <scope>NUCLEOTIDE SEQUENCE [LARGE SCALE GENOMIC DNA]</scope>
    <source>
        <strain evidence="2 3">E14</strain>
    </source>
</reference>
<proteinExistence type="predicted"/>
<dbReference type="SUPFAM" id="SSF55073">
    <property type="entry name" value="Nucleotide cyclase"/>
    <property type="match status" value="1"/>
</dbReference>
<accession>A0ABQ5N7C1</accession>
<protein>
    <submittedName>
        <fullName evidence="2">GGDEF domain-containing protein</fullName>
    </submittedName>
</protein>
<feature type="domain" description="GGDEF" evidence="1">
    <location>
        <begin position="66"/>
        <end position="201"/>
    </location>
</feature>
<name>A0ABQ5N7C1_9CLOT</name>